<feature type="domain" description="O-methyltransferase dimerisation" evidence="6">
    <location>
        <begin position="18"/>
        <end position="106"/>
    </location>
</feature>
<dbReference type="InterPro" id="IPR036388">
    <property type="entry name" value="WH-like_DNA-bd_sf"/>
</dbReference>
<evidence type="ECO:0000259" key="5">
    <source>
        <dbReference type="Pfam" id="PF00891"/>
    </source>
</evidence>
<dbReference type="EMBL" id="JANJYI010000005">
    <property type="protein sequence ID" value="KAK2651053.1"/>
    <property type="molecule type" value="Genomic_DNA"/>
</dbReference>
<dbReference type="GO" id="GO:0032259">
    <property type="term" value="P:methylation"/>
    <property type="evidence" value="ECO:0007669"/>
    <property type="project" value="UniProtKB-KW"/>
</dbReference>
<evidence type="ECO:0008006" key="9">
    <source>
        <dbReference type="Google" id="ProtNLM"/>
    </source>
</evidence>
<dbReference type="Pfam" id="PF08100">
    <property type="entry name" value="Dimerisation"/>
    <property type="match status" value="1"/>
</dbReference>
<dbReference type="GO" id="GO:0008171">
    <property type="term" value="F:O-methyltransferase activity"/>
    <property type="evidence" value="ECO:0007669"/>
    <property type="project" value="InterPro"/>
</dbReference>
<evidence type="ECO:0000256" key="3">
    <source>
        <dbReference type="ARBA" id="ARBA00022691"/>
    </source>
</evidence>
<dbReference type="SUPFAM" id="SSF46785">
    <property type="entry name" value="Winged helix' DNA-binding domain"/>
    <property type="match status" value="1"/>
</dbReference>
<dbReference type="SUPFAM" id="SSF53335">
    <property type="entry name" value="S-adenosyl-L-methionine-dependent methyltransferases"/>
    <property type="match status" value="2"/>
</dbReference>
<sequence>MEPEQTSEELVRGQAEIWQHMFSYADSMVLKCAVELRIADIIHSHDGAPITLSQIASCIDSPSPDIPYLTRIMRLLVRKNIFTVHHPSDGGESLYGLTHISKWLLHGSDISLAPMILLQNHPLMMAPLHCLCKCVKEGGIAFEKTHGRQLWDFASQNPEFNNMFNDGMACAARIVSRAIMTGYKDGFGCIGSLVDVGGGTGTMVAEIVKSHPHIKATNFDLPHVIATAPLIDGVCHVGGDMFQDIPNADAVFMKTIMHDWSDEDCVKILRNCRKAIPEKNGKVIIVDFVLQPDGNGKFDDVGFTFDLMMMVNTSGGEERTELRWKKLLEEGAPVYDGVSHIAGDMFHQIPNADALLLKWILHDWSDEDCIKILRNCRKAIPAKSGKVAIVEIVLHPDGNGTFDEIGLVFDSVMMAHTSRGKERTQLQWKKLLEEGGFPRYKIISMPALLSIIEAYSE</sequence>
<evidence type="ECO:0000256" key="2">
    <source>
        <dbReference type="ARBA" id="ARBA00022679"/>
    </source>
</evidence>
<dbReference type="GO" id="GO:0009717">
    <property type="term" value="P:isoflavonoid biosynthetic process"/>
    <property type="evidence" value="ECO:0007669"/>
    <property type="project" value="UniProtKB-ARBA"/>
</dbReference>
<dbReference type="CDD" id="cd02440">
    <property type="entry name" value="AdoMet_MTases"/>
    <property type="match status" value="1"/>
</dbReference>
<feature type="domain" description="O-methyltransferase C-terminal" evidence="5">
    <location>
        <begin position="336"/>
        <end position="437"/>
    </location>
</feature>
<dbReference type="InterPro" id="IPR012967">
    <property type="entry name" value="COMT_dimerisation"/>
</dbReference>
<reference evidence="7" key="1">
    <citation type="journal article" date="2023" name="Plant J.">
        <title>Genome sequences and population genomics provide insights into the demographic history, inbreeding, and mutation load of two 'living fossil' tree species of Dipteronia.</title>
        <authorList>
            <person name="Feng Y."/>
            <person name="Comes H.P."/>
            <person name="Chen J."/>
            <person name="Zhu S."/>
            <person name="Lu R."/>
            <person name="Zhang X."/>
            <person name="Li P."/>
            <person name="Qiu J."/>
            <person name="Olsen K.M."/>
            <person name="Qiu Y."/>
        </authorList>
    </citation>
    <scope>NUCLEOTIDE SEQUENCE</scope>
    <source>
        <strain evidence="7">KIB01</strain>
    </source>
</reference>
<evidence type="ECO:0000256" key="4">
    <source>
        <dbReference type="ARBA" id="ARBA00038277"/>
    </source>
</evidence>
<comment type="similarity">
    <text evidence="4">Belongs to the class I-like SAM-binding methyltransferase superfamily. Cation-independent O-methyltransferase family.</text>
</comment>
<feature type="domain" description="O-methyltransferase C-terminal" evidence="5">
    <location>
        <begin position="131"/>
        <end position="330"/>
    </location>
</feature>
<dbReference type="PANTHER" id="PTHR11746">
    <property type="entry name" value="O-METHYLTRANSFERASE"/>
    <property type="match status" value="1"/>
</dbReference>
<keyword evidence="3" id="KW-0949">S-adenosyl-L-methionine</keyword>
<dbReference type="InterPro" id="IPR036390">
    <property type="entry name" value="WH_DNA-bd_sf"/>
</dbReference>
<dbReference type="InterPro" id="IPR029063">
    <property type="entry name" value="SAM-dependent_MTases_sf"/>
</dbReference>
<dbReference type="GO" id="GO:0046983">
    <property type="term" value="F:protein dimerization activity"/>
    <property type="evidence" value="ECO:0007669"/>
    <property type="project" value="InterPro"/>
</dbReference>
<dbReference type="InterPro" id="IPR016461">
    <property type="entry name" value="COMT-like"/>
</dbReference>
<protein>
    <recommendedName>
        <fullName evidence="9">O-methyltransferase</fullName>
    </recommendedName>
</protein>
<dbReference type="AlphaFoldDB" id="A0AAD9UBF3"/>
<dbReference type="FunFam" id="1.10.10.10:FF:000213">
    <property type="entry name" value="Coniferyl alcohol 9-O-methyltransferase"/>
    <property type="match status" value="1"/>
</dbReference>
<dbReference type="Gene3D" id="3.40.50.150">
    <property type="entry name" value="Vaccinia Virus protein VP39"/>
    <property type="match status" value="2"/>
</dbReference>
<accession>A0AAD9UBF3</accession>
<evidence type="ECO:0000259" key="6">
    <source>
        <dbReference type="Pfam" id="PF08100"/>
    </source>
</evidence>
<proteinExistence type="inferred from homology"/>
<organism evidence="7 8">
    <name type="scientific">Dipteronia dyeriana</name>
    <dbReference type="NCBI Taxonomy" id="168575"/>
    <lineage>
        <taxon>Eukaryota</taxon>
        <taxon>Viridiplantae</taxon>
        <taxon>Streptophyta</taxon>
        <taxon>Embryophyta</taxon>
        <taxon>Tracheophyta</taxon>
        <taxon>Spermatophyta</taxon>
        <taxon>Magnoliopsida</taxon>
        <taxon>eudicotyledons</taxon>
        <taxon>Gunneridae</taxon>
        <taxon>Pentapetalae</taxon>
        <taxon>rosids</taxon>
        <taxon>malvids</taxon>
        <taxon>Sapindales</taxon>
        <taxon>Sapindaceae</taxon>
        <taxon>Hippocastanoideae</taxon>
        <taxon>Acereae</taxon>
        <taxon>Dipteronia</taxon>
    </lineage>
</organism>
<evidence type="ECO:0000313" key="8">
    <source>
        <dbReference type="Proteomes" id="UP001280121"/>
    </source>
</evidence>
<dbReference type="Pfam" id="PF00891">
    <property type="entry name" value="Methyltransf_2"/>
    <property type="match status" value="2"/>
</dbReference>
<evidence type="ECO:0000313" key="7">
    <source>
        <dbReference type="EMBL" id="KAK2651053.1"/>
    </source>
</evidence>
<dbReference type="GO" id="GO:0008757">
    <property type="term" value="F:S-adenosylmethionine-dependent methyltransferase activity"/>
    <property type="evidence" value="ECO:0007669"/>
    <property type="project" value="UniProtKB-ARBA"/>
</dbReference>
<gene>
    <name evidence="7" type="ORF">Ddye_018542</name>
</gene>
<keyword evidence="2" id="KW-0808">Transferase</keyword>
<dbReference type="PROSITE" id="PS51683">
    <property type="entry name" value="SAM_OMT_II"/>
    <property type="match status" value="2"/>
</dbReference>
<comment type="caution">
    <text evidence="7">The sequence shown here is derived from an EMBL/GenBank/DDBJ whole genome shotgun (WGS) entry which is preliminary data.</text>
</comment>
<dbReference type="Gene3D" id="1.10.10.10">
    <property type="entry name" value="Winged helix-like DNA-binding domain superfamily/Winged helix DNA-binding domain"/>
    <property type="match status" value="1"/>
</dbReference>
<dbReference type="Proteomes" id="UP001280121">
    <property type="component" value="Unassembled WGS sequence"/>
</dbReference>
<dbReference type="FunFam" id="3.40.50.150:FF:000294">
    <property type="entry name" value="O-methyltransferase family protein"/>
    <property type="match status" value="1"/>
</dbReference>
<dbReference type="InterPro" id="IPR001077">
    <property type="entry name" value="COMT_C"/>
</dbReference>
<keyword evidence="8" id="KW-1185">Reference proteome</keyword>
<evidence type="ECO:0000256" key="1">
    <source>
        <dbReference type="ARBA" id="ARBA00022603"/>
    </source>
</evidence>
<keyword evidence="1" id="KW-0489">Methyltransferase</keyword>
<name>A0AAD9UBF3_9ROSI</name>